<organism evidence="1 2">
    <name type="scientific">Bythopirellula goksoeyrii</name>
    <dbReference type="NCBI Taxonomy" id="1400387"/>
    <lineage>
        <taxon>Bacteria</taxon>
        <taxon>Pseudomonadati</taxon>
        <taxon>Planctomycetota</taxon>
        <taxon>Planctomycetia</taxon>
        <taxon>Pirellulales</taxon>
        <taxon>Lacipirellulaceae</taxon>
        <taxon>Bythopirellula</taxon>
    </lineage>
</organism>
<protein>
    <submittedName>
        <fullName evidence="1">Uncharacterized protein</fullName>
    </submittedName>
</protein>
<evidence type="ECO:0000313" key="2">
    <source>
        <dbReference type="Proteomes" id="UP000323917"/>
    </source>
</evidence>
<reference evidence="1 2" key="1">
    <citation type="submission" date="2019-08" db="EMBL/GenBank/DDBJ databases">
        <title>Deep-cultivation of Planctomycetes and their phenomic and genomic characterization uncovers novel biology.</title>
        <authorList>
            <person name="Wiegand S."/>
            <person name="Jogler M."/>
            <person name="Boedeker C."/>
            <person name="Pinto D."/>
            <person name="Vollmers J."/>
            <person name="Rivas-Marin E."/>
            <person name="Kohn T."/>
            <person name="Peeters S.H."/>
            <person name="Heuer A."/>
            <person name="Rast P."/>
            <person name="Oberbeckmann S."/>
            <person name="Bunk B."/>
            <person name="Jeske O."/>
            <person name="Meyerdierks A."/>
            <person name="Storesund J.E."/>
            <person name="Kallscheuer N."/>
            <person name="Luecker S."/>
            <person name="Lage O.M."/>
            <person name="Pohl T."/>
            <person name="Merkel B.J."/>
            <person name="Hornburger P."/>
            <person name="Mueller R.-W."/>
            <person name="Bruemmer F."/>
            <person name="Labrenz M."/>
            <person name="Spormann A.M."/>
            <person name="Op den Camp H."/>
            <person name="Overmann J."/>
            <person name="Amann R."/>
            <person name="Jetten M.S.M."/>
            <person name="Mascher T."/>
            <person name="Medema M.H."/>
            <person name="Devos D.P."/>
            <person name="Kaster A.-K."/>
            <person name="Ovreas L."/>
            <person name="Rohde M."/>
            <person name="Galperin M.Y."/>
            <person name="Jogler C."/>
        </authorList>
    </citation>
    <scope>NUCLEOTIDE SEQUENCE [LARGE SCALE GENOMIC DNA]</scope>
    <source>
        <strain evidence="1 2">Pr1d</strain>
    </source>
</reference>
<evidence type="ECO:0000313" key="1">
    <source>
        <dbReference type="EMBL" id="QEG35251.1"/>
    </source>
</evidence>
<name>A0A5B9QMA9_9BACT</name>
<accession>A0A5B9QMA9</accession>
<dbReference type="EMBL" id="CP042913">
    <property type="protein sequence ID" value="QEG35251.1"/>
    <property type="molecule type" value="Genomic_DNA"/>
</dbReference>
<dbReference type="AlphaFoldDB" id="A0A5B9QMA9"/>
<proteinExistence type="predicted"/>
<dbReference type="RefSeq" id="WP_148073785.1">
    <property type="nucleotide sequence ID" value="NZ_CP042913.1"/>
</dbReference>
<gene>
    <name evidence="1" type="ORF">Pr1d_25450</name>
</gene>
<keyword evidence="2" id="KW-1185">Reference proteome</keyword>
<dbReference type="Proteomes" id="UP000323917">
    <property type="component" value="Chromosome"/>
</dbReference>
<sequence>MLHSIIYSFRLSRVIAASLGLSLVGLTLFAQEISSGVPSPSAQILPNRLSKGDTEEIKKRRIREGTTIVDRAGFFRLDGEGATFVTDDEHEFGALPNLNLERIVRTLKGYDESNSIRWSVNGVITEFNGRNYLLINRAVYKSSVPPPIPEQVVN</sequence>
<dbReference type="KEGG" id="bgok:Pr1d_25450"/>
<dbReference type="OrthoDB" id="280676at2"/>